<dbReference type="GO" id="GO:0009882">
    <property type="term" value="F:blue light photoreceptor activity"/>
    <property type="evidence" value="ECO:0007669"/>
    <property type="project" value="InterPro"/>
</dbReference>
<dbReference type="Proteomes" id="UP000547058">
    <property type="component" value="Unassembled WGS sequence"/>
</dbReference>
<evidence type="ECO:0000313" key="3">
    <source>
        <dbReference type="Proteomes" id="UP000547058"/>
    </source>
</evidence>
<keyword evidence="3" id="KW-1185">Reference proteome</keyword>
<dbReference type="RefSeq" id="WP_182337716.1">
    <property type="nucleotide sequence ID" value="NZ_JACGXS010000001.1"/>
</dbReference>
<dbReference type="Gene3D" id="3.30.70.100">
    <property type="match status" value="1"/>
</dbReference>
<proteinExistence type="predicted"/>
<protein>
    <submittedName>
        <fullName evidence="2">BLUF domain-containing protein</fullName>
    </submittedName>
</protein>
<reference evidence="2 3" key="1">
    <citation type="submission" date="2020-08" db="EMBL/GenBank/DDBJ databases">
        <title>Stenotrophomonas tumulicola JCM 30961.</title>
        <authorList>
            <person name="Deng Y."/>
        </authorList>
    </citation>
    <scope>NUCLEOTIDE SEQUENCE [LARGE SCALE GENOMIC DNA]</scope>
    <source>
        <strain evidence="2 3">JCM 30961</strain>
    </source>
</reference>
<sequence length="148" mass="16201">MPLRAIAYVSRARPELQPAELDALLADATAFNRMAGVTGVLMFDGERFLQYLEGPADGLESVFARVLNARRHEGVQQLASGPLPARWFPRWTMANRRIEASLLSDIIDAPWQGFEGPSTASRRGFALLLRNWLGGHGELEPAAVSLGS</sequence>
<evidence type="ECO:0000313" key="2">
    <source>
        <dbReference type="EMBL" id="MBA8680530.1"/>
    </source>
</evidence>
<dbReference type="AlphaFoldDB" id="A0A7W3FJA5"/>
<organism evidence="2 3">
    <name type="scientific">Stenotrophomonas tumulicola</name>
    <dbReference type="NCBI Taxonomy" id="1685415"/>
    <lineage>
        <taxon>Bacteria</taxon>
        <taxon>Pseudomonadati</taxon>
        <taxon>Pseudomonadota</taxon>
        <taxon>Gammaproteobacteria</taxon>
        <taxon>Lysobacterales</taxon>
        <taxon>Lysobacteraceae</taxon>
        <taxon>Stenotrophomonas</taxon>
    </lineage>
</organism>
<dbReference type="InterPro" id="IPR007024">
    <property type="entry name" value="BLUF_domain"/>
</dbReference>
<dbReference type="PROSITE" id="PS50925">
    <property type="entry name" value="BLUF"/>
    <property type="match status" value="1"/>
</dbReference>
<gene>
    <name evidence="2" type="ORF">H4O11_01745</name>
</gene>
<evidence type="ECO:0000259" key="1">
    <source>
        <dbReference type="PROSITE" id="PS50925"/>
    </source>
</evidence>
<name>A0A7W3FJA5_9GAMM</name>
<dbReference type="SMART" id="SM01034">
    <property type="entry name" value="BLUF"/>
    <property type="match status" value="1"/>
</dbReference>
<dbReference type="InterPro" id="IPR036046">
    <property type="entry name" value="Acylphosphatase-like_dom_sf"/>
</dbReference>
<dbReference type="GO" id="GO:0071949">
    <property type="term" value="F:FAD binding"/>
    <property type="evidence" value="ECO:0007669"/>
    <property type="project" value="InterPro"/>
</dbReference>
<accession>A0A7W3FJA5</accession>
<dbReference type="SUPFAM" id="SSF54975">
    <property type="entry name" value="Acylphosphatase/BLUF domain-like"/>
    <property type="match status" value="1"/>
</dbReference>
<comment type="caution">
    <text evidence="2">The sequence shown here is derived from an EMBL/GenBank/DDBJ whole genome shotgun (WGS) entry which is preliminary data.</text>
</comment>
<dbReference type="Pfam" id="PF04940">
    <property type="entry name" value="BLUF"/>
    <property type="match status" value="1"/>
</dbReference>
<dbReference type="EMBL" id="JACGXS010000001">
    <property type="protein sequence ID" value="MBA8680530.1"/>
    <property type="molecule type" value="Genomic_DNA"/>
</dbReference>
<feature type="domain" description="BLUF" evidence="1">
    <location>
        <begin position="3"/>
        <end position="94"/>
    </location>
</feature>